<evidence type="ECO:0000313" key="2">
    <source>
        <dbReference type="EMBL" id="MEA8802119.1"/>
    </source>
</evidence>
<comment type="caution">
    <text evidence="2">The sequence shown here is derived from an EMBL/GenBank/DDBJ whole genome shotgun (WGS) entry which is preliminary data.</text>
</comment>
<evidence type="ECO:0000256" key="1">
    <source>
        <dbReference type="SAM" id="Phobius"/>
    </source>
</evidence>
<feature type="transmembrane region" description="Helical" evidence="1">
    <location>
        <begin position="100"/>
        <end position="122"/>
    </location>
</feature>
<keyword evidence="1" id="KW-0472">Membrane</keyword>
<keyword evidence="1" id="KW-0812">Transmembrane</keyword>
<proteinExistence type="predicted"/>
<protein>
    <submittedName>
        <fullName evidence="2">Uncharacterized protein</fullName>
    </submittedName>
</protein>
<dbReference type="EMBL" id="JARELW010000011">
    <property type="protein sequence ID" value="MEA8802119.1"/>
    <property type="molecule type" value="Genomic_DNA"/>
</dbReference>
<gene>
    <name evidence="2" type="ORF">PZT46_23110</name>
</gene>
<organism evidence="2 3">
    <name type="scientific">Klebsiella aerogenes</name>
    <name type="common">Enterobacter aerogenes</name>
    <dbReference type="NCBI Taxonomy" id="548"/>
    <lineage>
        <taxon>Bacteria</taxon>
        <taxon>Pseudomonadati</taxon>
        <taxon>Pseudomonadota</taxon>
        <taxon>Gammaproteobacteria</taxon>
        <taxon>Enterobacterales</taxon>
        <taxon>Enterobacteriaceae</taxon>
        <taxon>Klebsiella/Raoultella group</taxon>
        <taxon>Klebsiella</taxon>
    </lineage>
</organism>
<feature type="transmembrane region" description="Helical" evidence="1">
    <location>
        <begin position="167"/>
        <end position="191"/>
    </location>
</feature>
<reference evidence="2" key="1">
    <citation type="journal article" date="2023" name="J. Hosp. Infect.">
        <title>Cross-contamination of carbapenem-resistant Gram-negative bacteria between patients and hospital environment in the first year of a newly built surgical ward.</title>
        <authorList>
            <person name="Boutin S."/>
            <person name="Scherrer M."/>
            <person name="Spath I."/>
            <person name="Kocer K."/>
            <person name="Heeg K."/>
            <person name="Nurjadi D."/>
        </authorList>
    </citation>
    <scope>NUCLEOTIDE SEQUENCE</scope>
    <source>
        <strain evidence="2">KE10384</strain>
    </source>
</reference>
<dbReference type="Proteomes" id="UP001303386">
    <property type="component" value="Unassembled WGS sequence"/>
</dbReference>
<sequence length="282" mass="29637">MMLRGTERKAALESLSRARTRYESQATDTQTAITDLFLLRQKCSKDLIARCEHFVNRLANTPKEFDKSWSELKAEIEEFDDVVEKLEEEYRASHVGKGTAAAGVAVGAGVAAFAPTAALAIATTFGTASTGTAIATLSGAAATNAALAWLGGGALAAGGGGMSAGSALLALAGPVGWGIGAMGIAGGTLLARRKNGKIIDQAQTEEREVLLETSKLRIVGRSAEELKVLTSEHYQGTEGIVDVLEKTAPRDYSQFNAHQKAQLGALVNHINALSKLINKKIQ</sequence>
<accession>A0AAW9LWR2</accession>
<dbReference type="RefSeq" id="WP_223817478.1">
    <property type="nucleotide sequence ID" value="NZ_CP139373.1"/>
</dbReference>
<name>A0AAW9LWR2_KLEAE</name>
<keyword evidence="1" id="KW-1133">Transmembrane helix</keyword>
<dbReference type="AlphaFoldDB" id="A0AAW9LWR2"/>
<dbReference type="Gene3D" id="1.20.1170.10">
    <property type="match status" value="1"/>
</dbReference>
<evidence type="ECO:0000313" key="3">
    <source>
        <dbReference type="Proteomes" id="UP001303386"/>
    </source>
</evidence>